<evidence type="ECO:0000313" key="2">
    <source>
        <dbReference type="EMBL" id="KAG5407899.1"/>
    </source>
</evidence>
<reference evidence="2 3" key="1">
    <citation type="submission" date="2021-03" db="EMBL/GenBank/DDBJ databases">
        <authorList>
            <person name="King G.J."/>
            <person name="Bancroft I."/>
            <person name="Baten A."/>
            <person name="Bloomfield J."/>
            <person name="Borpatragohain P."/>
            <person name="He Z."/>
            <person name="Irish N."/>
            <person name="Irwin J."/>
            <person name="Liu K."/>
            <person name="Mauleon R.P."/>
            <person name="Moore J."/>
            <person name="Morris R."/>
            <person name="Ostergaard L."/>
            <person name="Wang B."/>
            <person name="Wells R."/>
        </authorList>
    </citation>
    <scope>NUCLEOTIDE SEQUENCE [LARGE SCALE GENOMIC DNA]</scope>
    <source>
        <strain evidence="2">R-o-18</strain>
        <tissue evidence="2">Leaf</tissue>
    </source>
</reference>
<dbReference type="EMBL" id="JADBGQ010000003">
    <property type="protein sequence ID" value="KAG5407899.1"/>
    <property type="molecule type" value="Genomic_DNA"/>
</dbReference>
<evidence type="ECO:0000256" key="1">
    <source>
        <dbReference type="SAM" id="MobiDB-lite"/>
    </source>
</evidence>
<keyword evidence="3" id="KW-1185">Reference proteome</keyword>
<comment type="caution">
    <text evidence="2">The sequence shown here is derived from an EMBL/GenBank/DDBJ whole genome shotgun (WGS) entry which is preliminary data.</text>
</comment>
<protein>
    <submittedName>
        <fullName evidence="2">Uncharacterized protein</fullName>
    </submittedName>
</protein>
<feature type="compositionally biased region" description="Polar residues" evidence="1">
    <location>
        <begin position="30"/>
        <end position="50"/>
    </location>
</feature>
<accession>A0ABQ7NAI6</accession>
<gene>
    <name evidence="2" type="primary">A03p072600.1_BraROA</name>
    <name evidence="2" type="ORF">IGI04_014018</name>
</gene>
<evidence type="ECO:0000313" key="3">
    <source>
        <dbReference type="Proteomes" id="UP000823674"/>
    </source>
</evidence>
<organism evidence="2 3">
    <name type="scientific">Brassica rapa subsp. trilocularis</name>
    <dbReference type="NCBI Taxonomy" id="1813537"/>
    <lineage>
        <taxon>Eukaryota</taxon>
        <taxon>Viridiplantae</taxon>
        <taxon>Streptophyta</taxon>
        <taxon>Embryophyta</taxon>
        <taxon>Tracheophyta</taxon>
        <taxon>Spermatophyta</taxon>
        <taxon>Magnoliopsida</taxon>
        <taxon>eudicotyledons</taxon>
        <taxon>Gunneridae</taxon>
        <taxon>Pentapetalae</taxon>
        <taxon>rosids</taxon>
        <taxon>malvids</taxon>
        <taxon>Brassicales</taxon>
        <taxon>Brassicaceae</taxon>
        <taxon>Brassiceae</taxon>
        <taxon>Brassica</taxon>
    </lineage>
</organism>
<proteinExistence type="predicted"/>
<sequence>MEEKNQRTKHKQSEQPVAASYRRKRRLQTLKHTASYSFQKNSHASTSRGGSATDDAVVQRRKLKIAASNPSSQVRVHPFNRQAPMEQRDQLGTPPPT</sequence>
<feature type="region of interest" description="Disordered" evidence="1">
    <location>
        <begin position="1"/>
        <end position="97"/>
    </location>
</feature>
<name>A0ABQ7NAI6_BRACM</name>
<dbReference type="Proteomes" id="UP000823674">
    <property type="component" value="Chromosome A03"/>
</dbReference>